<keyword evidence="5" id="KW-1185">Reference proteome</keyword>
<reference evidence="4 5" key="1">
    <citation type="submission" date="2018-04" db="EMBL/GenBank/DDBJ databases">
        <title>The genome of golden apple snail Pomacea canaliculata provides insight into stress tolerance and invasive adaptation.</title>
        <authorList>
            <person name="Liu C."/>
            <person name="Liu B."/>
            <person name="Ren Y."/>
            <person name="Zhang Y."/>
            <person name="Wang H."/>
            <person name="Li S."/>
            <person name="Jiang F."/>
            <person name="Yin L."/>
            <person name="Zhang G."/>
            <person name="Qian W."/>
            <person name="Fan W."/>
        </authorList>
    </citation>
    <scope>NUCLEOTIDE SEQUENCE [LARGE SCALE GENOMIC DNA]</scope>
    <source>
        <strain evidence="4">SZHN2017</strain>
        <tissue evidence="4">Muscle</tissue>
    </source>
</reference>
<gene>
    <name evidence="4" type="ORF">C0Q70_06329</name>
</gene>
<evidence type="ECO:0000313" key="4">
    <source>
        <dbReference type="EMBL" id="PVD35048.1"/>
    </source>
</evidence>
<evidence type="ECO:0000256" key="2">
    <source>
        <dbReference type="ARBA" id="ARBA00023242"/>
    </source>
</evidence>
<feature type="compositionally biased region" description="Low complexity" evidence="3">
    <location>
        <begin position="926"/>
        <end position="941"/>
    </location>
</feature>
<dbReference type="Proteomes" id="UP000245119">
    <property type="component" value="Linkage Group LG3"/>
</dbReference>
<dbReference type="PANTHER" id="PTHR21677:SF1">
    <property type="entry name" value="PROTEIN CRAMPED-LIKE"/>
    <property type="match status" value="1"/>
</dbReference>
<dbReference type="InterPro" id="IPR055315">
    <property type="entry name" value="Cramped-like"/>
</dbReference>
<comment type="caution">
    <text evidence="4">The sequence shown here is derived from an EMBL/GenBank/DDBJ whole genome shotgun (WGS) entry which is preliminary data.</text>
</comment>
<dbReference type="AlphaFoldDB" id="A0A2T7PNQ5"/>
<feature type="region of interest" description="Disordered" evidence="3">
    <location>
        <begin position="924"/>
        <end position="943"/>
    </location>
</feature>
<protein>
    <recommendedName>
        <fullName evidence="6">SANT domain-containing protein</fullName>
    </recommendedName>
</protein>
<evidence type="ECO:0000256" key="3">
    <source>
        <dbReference type="SAM" id="MobiDB-lite"/>
    </source>
</evidence>
<dbReference type="EMBL" id="PZQS01000003">
    <property type="protein sequence ID" value="PVD35048.1"/>
    <property type="molecule type" value="Genomic_DNA"/>
</dbReference>
<keyword evidence="2" id="KW-0539">Nucleus</keyword>
<dbReference type="OrthoDB" id="515799at2759"/>
<dbReference type="GO" id="GO:0003677">
    <property type="term" value="F:DNA binding"/>
    <property type="evidence" value="ECO:0007669"/>
    <property type="project" value="UniProtKB-KW"/>
</dbReference>
<dbReference type="GO" id="GO:0007389">
    <property type="term" value="P:pattern specification process"/>
    <property type="evidence" value="ECO:0007669"/>
    <property type="project" value="TreeGrafter"/>
</dbReference>
<feature type="compositionally biased region" description="Low complexity" evidence="3">
    <location>
        <begin position="70"/>
        <end position="82"/>
    </location>
</feature>
<accession>A0A2T7PNQ5</accession>
<evidence type="ECO:0000256" key="1">
    <source>
        <dbReference type="ARBA" id="ARBA00023125"/>
    </source>
</evidence>
<feature type="compositionally biased region" description="Low complexity" evidence="3">
    <location>
        <begin position="29"/>
        <end position="38"/>
    </location>
</feature>
<feature type="compositionally biased region" description="Basic and acidic residues" evidence="3">
    <location>
        <begin position="9"/>
        <end position="27"/>
    </location>
</feature>
<keyword evidence="1" id="KW-0238">DNA-binding</keyword>
<dbReference type="STRING" id="400727.A0A2T7PNQ5"/>
<organism evidence="4 5">
    <name type="scientific">Pomacea canaliculata</name>
    <name type="common">Golden apple snail</name>
    <dbReference type="NCBI Taxonomy" id="400727"/>
    <lineage>
        <taxon>Eukaryota</taxon>
        <taxon>Metazoa</taxon>
        <taxon>Spiralia</taxon>
        <taxon>Lophotrochozoa</taxon>
        <taxon>Mollusca</taxon>
        <taxon>Gastropoda</taxon>
        <taxon>Caenogastropoda</taxon>
        <taxon>Architaenioglossa</taxon>
        <taxon>Ampullarioidea</taxon>
        <taxon>Ampullariidae</taxon>
        <taxon>Pomacea</taxon>
    </lineage>
</organism>
<evidence type="ECO:0008006" key="6">
    <source>
        <dbReference type="Google" id="ProtNLM"/>
    </source>
</evidence>
<dbReference type="GO" id="GO:0005634">
    <property type="term" value="C:nucleus"/>
    <property type="evidence" value="ECO:0007669"/>
    <property type="project" value="TreeGrafter"/>
</dbReference>
<feature type="region of interest" description="Disordered" evidence="3">
    <location>
        <begin position="514"/>
        <end position="534"/>
    </location>
</feature>
<dbReference type="PANTHER" id="PTHR21677">
    <property type="entry name" value="CRAMPED PROTEIN"/>
    <property type="match status" value="1"/>
</dbReference>
<sequence length="1053" mass="115342">MPFYKRRKLSLDEQDGKEVDRNSDGKQGKQGSSGSGKPPSLPERRCSRHEKRADMSSPATTLVADDDNGTDGTTPGTSDTYGRVSSSGRVIKQTNKGKIFSAALLVAQAKQTNSQTGKVTKAVTPVRGQKKKKRRSWEVWRNFEKDLFFEGLFEHGKDFDAIQNLIASRCKKRGIDGSIVKNKDQVRYFYYRTWQKIAKFVHFDDEVKKETQEIYGLINYGVLRKAFKGLNETSAVHLNELIHSGVSKVKETIGVGKKKKRIRRMLRTPVCSALKKLNNIEESKEEAVELPEQITVEMVPRTTAAWLRVQNICQNPRVRFHVSVNRSLASITEHLQKKWRDPTDRLRSSISGTEVEEKEELVVFLHHSYTLTPITIAPHRTTSIDQITYSSYRENILGKRAKKANEETKVTCDEGKQASDNSSDVEMVAVQGDQSNDAKNSMPDHLFQKPSLERTVGQVPLPSSVFSTDENAMFPDGPLFSSPQKTEVLSEAKQAVSSDLAGDAAAAGSEVCNENKHRSEAPPCELSPHSKDKRSWRDVECETDMRHLTDSAMKGFTQHSARLVTLAQLSLMLEKKGHFMLEYEWRPRSSAGMPLRACDVGVMSDVDKLTNMLRRLANMATLEYRDMSQRIRQATGAKMSQCTLCGHQLERTSTSRRVKTSDAASETDPLTLEAIERLVPGASNLLQPAKLNSNGTIVGLSPSNLLGSTRELTPDTDGVFRVPMPLPLVRHSGQPRLISQTSVSQLIRPPEPRVAKSNFLIPRKRKRTHKPMIVQRTLLPKMPSEHLITLMPPSSTFASHPIVMATDPAVVSPQVPVSQVEVAQAPQMVSASGIMDGASHLNTSDLFTSNIEMPTSSTPSVSGQALSHGNISPPSLSFLDISLPGTSSQVPDSGDKFLDMVMVNGSTGFTGLLKSSRLDQASSAVTSNTLSTPPHSPTSSPLKIGADSQWLGGEAVDISLGSLLDTPLKKSGDRGSPTVSSISSTPQSASIASFILAPPTLFGEGSQDSIVAKLDVETALQSVMTESSIDYSCKFEKLAAHLAEGADSTQPGI</sequence>
<dbReference type="Gene3D" id="1.20.58.1880">
    <property type="match status" value="1"/>
</dbReference>
<feature type="region of interest" description="Disordered" evidence="3">
    <location>
        <begin position="1"/>
        <end position="88"/>
    </location>
</feature>
<evidence type="ECO:0000313" key="5">
    <source>
        <dbReference type="Proteomes" id="UP000245119"/>
    </source>
</evidence>
<name>A0A2T7PNQ5_POMCA</name>
<proteinExistence type="predicted"/>
<dbReference type="GO" id="GO:0003682">
    <property type="term" value="F:chromatin binding"/>
    <property type="evidence" value="ECO:0007669"/>
    <property type="project" value="InterPro"/>
</dbReference>